<dbReference type="GO" id="GO:0043176">
    <property type="term" value="F:amine binding"/>
    <property type="evidence" value="ECO:0007669"/>
    <property type="project" value="InterPro"/>
</dbReference>
<dbReference type="SUPFAM" id="SSF50814">
    <property type="entry name" value="Lipocalins"/>
    <property type="match status" value="1"/>
</dbReference>
<dbReference type="Pfam" id="PF02098">
    <property type="entry name" value="His_binding"/>
    <property type="match status" value="1"/>
</dbReference>
<accession>A0A1E1XQ96</accession>
<dbReference type="AlphaFoldDB" id="A0A1E1XQ96"/>
<proteinExistence type="evidence at transcript level"/>
<dbReference type="GO" id="GO:0030682">
    <property type="term" value="P:symbiont-mediated perturbation of host defenses"/>
    <property type="evidence" value="ECO:0007669"/>
    <property type="project" value="InterPro"/>
</dbReference>
<name>A0A1E1XQ96_AMBSC</name>
<feature type="non-terminal residue" evidence="1">
    <location>
        <position position="175"/>
    </location>
</feature>
<organism evidence="1">
    <name type="scientific">Amblyomma sculptum</name>
    <name type="common">Tick</name>
    <dbReference type="NCBI Taxonomy" id="1581419"/>
    <lineage>
        <taxon>Eukaryota</taxon>
        <taxon>Metazoa</taxon>
        <taxon>Ecdysozoa</taxon>
        <taxon>Arthropoda</taxon>
        <taxon>Chelicerata</taxon>
        <taxon>Arachnida</taxon>
        <taxon>Acari</taxon>
        <taxon>Parasitiformes</taxon>
        <taxon>Ixodida</taxon>
        <taxon>Ixodoidea</taxon>
        <taxon>Ixodidae</taxon>
        <taxon>Amblyomminae</taxon>
        <taxon>Amblyomma</taxon>
    </lineage>
</organism>
<sequence length="175" mass="19886">FTTVPDLLFVTKQTISFPIALRTLCQAMMRIGYIGGNILQYIVYYAPPRTPQIMTAFVTNLTTSLTPTMTGVRRRRNVITYKTSLDGLSCSFKIMYADPRNGCFILVSFGLSCGRACRLLQTARTVHIGIPPECDRIYRHNCQVRNKKIFYPICMYRLPHIVQNGAELSRTAHNV</sequence>
<protein>
    <submittedName>
        <fullName evidence="1">Putative salivary lipocalin lipocalin</fullName>
    </submittedName>
</protein>
<reference evidence="1" key="2">
    <citation type="journal article" date="2017" name="Front. Cell. Infect. Microbiol.">
        <title>Analysis of the Salivary Gland Transcriptome of Unfed and Partially Fed Amblyomma sculptum Ticks and Descriptive Proteome of the Saliva.</title>
        <authorList>
            <person name="Esteves E."/>
            <person name="Maruyama S.R."/>
            <person name="Kawahara R."/>
            <person name="Fujita A."/>
            <person name="Martins L.A."/>
            <person name="Righi A.A."/>
            <person name="Costa F.B."/>
            <person name="Palmisano G."/>
            <person name="Labruna M.B."/>
            <person name="Sa-Nunes A."/>
            <person name="Ribeiro J.M.C."/>
            <person name="Fogaca A.C."/>
        </authorList>
    </citation>
    <scope>NUCLEOTIDE SEQUENCE</scope>
</reference>
<dbReference type="InterPro" id="IPR012674">
    <property type="entry name" value="Calycin"/>
</dbReference>
<reference evidence="1" key="1">
    <citation type="submission" date="2016-09" db="EMBL/GenBank/DDBJ databases">
        <authorList>
            <person name="Capua I."/>
            <person name="De Benedictis P."/>
            <person name="Joannis T."/>
            <person name="Lombin L.H."/>
            <person name="Cattoli G."/>
        </authorList>
    </citation>
    <scope>NUCLEOTIDE SEQUENCE</scope>
</reference>
<feature type="non-terminal residue" evidence="1">
    <location>
        <position position="1"/>
    </location>
</feature>
<evidence type="ECO:0000313" key="1">
    <source>
        <dbReference type="EMBL" id="JAU01404.1"/>
    </source>
</evidence>
<dbReference type="EMBL" id="GFAA01002031">
    <property type="protein sequence ID" value="JAU01404.1"/>
    <property type="molecule type" value="mRNA"/>
</dbReference>
<dbReference type="InterPro" id="IPR002970">
    <property type="entry name" value="Tick_his-bd"/>
</dbReference>
<dbReference type="Gene3D" id="2.40.128.20">
    <property type="match status" value="1"/>
</dbReference>